<name>A0A8J2X9R1_ZYGB2</name>
<accession>A0A8J2X9R1</accession>
<proteinExistence type="predicted"/>
<feature type="chain" id="PRO_5035249031" evidence="2">
    <location>
        <begin position="25"/>
        <end position="712"/>
    </location>
</feature>
<feature type="domain" description="Helicase C-terminal" evidence="4">
    <location>
        <begin position="312"/>
        <end position="468"/>
    </location>
</feature>
<dbReference type="SMART" id="SM00487">
    <property type="entry name" value="DEXDc"/>
    <property type="match status" value="1"/>
</dbReference>
<sequence>MCAGNLILLLTLILSHLILSEISSQSIPRLTQAGTMLIVPRSSLLFLGNGKCASKSVQFLLVRRAKLELPRYSRAFSRSPTCYSKSIELRDYQQHVIDRCMESVTNGKKRIGVSLATGGGKTVIFANLIKQMAGTGLHRALVLVHRRELVMQAAETIKKFIPQARLEIEMGKYVCEDVRDCDIIVASVQSLIRRIDGYNPRDIDLVIVDEAHHAVANSYIRILEYFRDAPVVGFSATFERADHKALSTVLDEIIYHKGILEMINDKWLCESKFTTVKIDMDLSAVEVSSSNEDFKLDKLSKVMNTPEVNEIVLRTYLHKSAEENSGFKSTLLFAVDISHVHALYRLFRSHGINTECVTSRTKHRERDLIISNFKSGKIQVLINCGIFTEGTDMPAIDCILLCRPTRSRTLLVQMVGRGLRLHGSKKHCHVIDFVGASDVGVVSVPTLAGIENFQGELDGATLQDLELIKKDIVTLQKSQVETRLLEQESFKNWVKEKAAFDLTLTTFENFKSFHDQETRDPSSPSGGLRREETIFRTSRYPYVKFAKNGWALSLQDSHHLRVYKEGKEGDLKYILKLYREIPAYLRDHTAARFVPRELLQTENLLEVVGRVERVVEELAQSSAKEAIGKPAKNFTKFAKWRYDPATPRQKNAIKTKLVSKLAPQSDLAVEDILHYAKNLKKGEAANILFASNLAPAYPLKLLLKVLEYKKLL</sequence>
<organism evidence="5 6">
    <name type="scientific">Zygosaccharomyces bailii (strain CLIB 213 / ATCC 58445 / CBS 680 / BCRC 21525 / NBRC 1098 / NCYC 1416 / NRRL Y-2227)</name>
    <dbReference type="NCBI Taxonomy" id="1333698"/>
    <lineage>
        <taxon>Eukaryota</taxon>
        <taxon>Fungi</taxon>
        <taxon>Dikarya</taxon>
        <taxon>Ascomycota</taxon>
        <taxon>Saccharomycotina</taxon>
        <taxon>Saccharomycetes</taxon>
        <taxon>Saccharomycetales</taxon>
        <taxon>Saccharomycetaceae</taxon>
        <taxon>Zygosaccharomyces</taxon>
    </lineage>
</organism>
<dbReference type="Gene3D" id="3.40.50.300">
    <property type="entry name" value="P-loop containing nucleotide triphosphate hydrolases"/>
    <property type="match status" value="2"/>
</dbReference>
<dbReference type="PROSITE" id="PS51194">
    <property type="entry name" value="HELICASE_CTER"/>
    <property type="match status" value="1"/>
</dbReference>
<dbReference type="EMBL" id="HG316456">
    <property type="protein sequence ID" value="CDF88806.1"/>
    <property type="molecule type" value="Genomic_DNA"/>
</dbReference>
<dbReference type="Proteomes" id="UP000019375">
    <property type="component" value="Unassembled WGS sequence"/>
</dbReference>
<dbReference type="GO" id="GO:0005524">
    <property type="term" value="F:ATP binding"/>
    <property type="evidence" value="ECO:0007669"/>
    <property type="project" value="InterPro"/>
</dbReference>
<dbReference type="InterPro" id="IPR006935">
    <property type="entry name" value="Helicase/UvrB_N"/>
</dbReference>
<evidence type="ECO:0000313" key="6">
    <source>
        <dbReference type="Proteomes" id="UP000019375"/>
    </source>
</evidence>
<evidence type="ECO:0000256" key="2">
    <source>
        <dbReference type="SAM" id="SignalP"/>
    </source>
</evidence>
<evidence type="ECO:0000313" key="5">
    <source>
        <dbReference type="EMBL" id="CDF88806.1"/>
    </source>
</evidence>
<keyword evidence="1" id="KW-0378">Hydrolase</keyword>
<dbReference type="GO" id="GO:0061749">
    <property type="term" value="F:forked DNA-dependent helicase activity"/>
    <property type="evidence" value="ECO:0007669"/>
    <property type="project" value="TreeGrafter"/>
</dbReference>
<keyword evidence="2" id="KW-0732">Signal</keyword>
<dbReference type="GO" id="GO:0032042">
    <property type="term" value="P:mitochondrial DNA metabolic process"/>
    <property type="evidence" value="ECO:0007669"/>
    <property type="project" value="TreeGrafter"/>
</dbReference>
<evidence type="ECO:0000259" key="4">
    <source>
        <dbReference type="PROSITE" id="PS51194"/>
    </source>
</evidence>
<feature type="signal peptide" evidence="2">
    <location>
        <begin position="1"/>
        <end position="24"/>
    </location>
</feature>
<gene>
    <name evidence="5" type="ORF">BN860_02344g</name>
</gene>
<dbReference type="InterPro" id="IPR027417">
    <property type="entry name" value="P-loop_NTPase"/>
</dbReference>
<evidence type="ECO:0000259" key="3">
    <source>
        <dbReference type="PROSITE" id="PS51192"/>
    </source>
</evidence>
<dbReference type="PANTHER" id="PTHR47396:SF1">
    <property type="entry name" value="ATP-DEPENDENT HELICASE IRC3-RELATED"/>
    <property type="match status" value="1"/>
</dbReference>
<dbReference type="PROSITE" id="PS51192">
    <property type="entry name" value="HELICASE_ATP_BIND_1"/>
    <property type="match status" value="1"/>
</dbReference>
<dbReference type="SUPFAM" id="SSF52540">
    <property type="entry name" value="P-loop containing nucleoside triphosphate hydrolases"/>
    <property type="match status" value="1"/>
</dbReference>
<keyword evidence="6" id="KW-1185">Reference proteome</keyword>
<dbReference type="GO" id="GO:0000403">
    <property type="term" value="F:Y-form DNA binding"/>
    <property type="evidence" value="ECO:0007669"/>
    <property type="project" value="TreeGrafter"/>
</dbReference>
<reference evidence="6" key="1">
    <citation type="journal article" date="2013" name="Genome Announc.">
        <title>Genome sequence of the food spoilage yeast Zygosaccharomyces bailii CLIB 213(T).</title>
        <authorList>
            <person name="Galeote V."/>
            <person name="Bigey F."/>
            <person name="Devillers H."/>
            <person name="Neuveglise C."/>
            <person name="Dequin S."/>
        </authorList>
    </citation>
    <scope>NUCLEOTIDE SEQUENCE [LARGE SCALE GENOMIC DNA]</scope>
    <source>
        <strain evidence="6">CLIB 213 / ATCC 58445 / CBS 680 / CCRC 21525 / NBRC 1098 / NCYC 1416 / NRRL Y-2227</strain>
    </source>
</reference>
<dbReference type="PANTHER" id="PTHR47396">
    <property type="entry name" value="TYPE I RESTRICTION ENZYME ECOKI R PROTEIN"/>
    <property type="match status" value="1"/>
</dbReference>
<dbReference type="CDD" id="cd18799">
    <property type="entry name" value="SF2_C_EcoAI-like"/>
    <property type="match status" value="1"/>
</dbReference>
<dbReference type="InterPro" id="IPR050742">
    <property type="entry name" value="Helicase_Restrict-Modif_Enz"/>
</dbReference>
<feature type="domain" description="Helicase ATP-binding" evidence="3">
    <location>
        <begin position="102"/>
        <end position="256"/>
    </location>
</feature>
<dbReference type="GO" id="GO:0005759">
    <property type="term" value="C:mitochondrial matrix"/>
    <property type="evidence" value="ECO:0007669"/>
    <property type="project" value="TreeGrafter"/>
</dbReference>
<dbReference type="GO" id="GO:0016787">
    <property type="term" value="F:hydrolase activity"/>
    <property type="evidence" value="ECO:0007669"/>
    <property type="project" value="InterPro"/>
</dbReference>
<dbReference type="GO" id="GO:0036121">
    <property type="term" value="F:double-stranded DNA helicase activity"/>
    <property type="evidence" value="ECO:0007669"/>
    <property type="project" value="TreeGrafter"/>
</dbReference>
<dbReference type="InterPro" id="IPR014001">
    <property type="entry name" value="Helicase_ATP-bd"/>
</dbReference>
<protein>
    <submittedName>
        <fullName evidence="5">ZYBA0S03-02344g1_1</fullName>
    </submittedName>
</protein>
<keyword evidence="1" id="KW-0347">Helicase</keyword>
<evidence type="ECO:0000256" key="1">
    <source>
        <dbReference type="ARBA" id="ARBA00022806"/>
    </source>
</evidence>
<dbReference type="SMART" id="SM00490">
    <property type="entry name" value="HELICc"/>
    <property type="match status" value="1"/>
</dbReference>
<dbReference type="OrthoDB" id="16911at2759"/>
<dbReference type="CDD" id="cd18032">
    <property type="entry name" value="DEXHc_RE_I_III_res"/>
    <property type="match status" value="1"/>
</dbReference>
<keyword evidence="1" id="KW-0547">Nucleotide-binding</keyword>
<dbReference type="GO" id="GO:0070125">
    <property type="term" value="P:mitochondrial translational elongation"/>
    <property type="evidence" value="ECO:0007669"/>
    <property type="project" value="TreeGrafter"/>
</dbReference>
<dbReference type="AlphaFoldDB" id="A0A8J2X9R1"/>
<dbReference type="InterPro" id="IPR001650">
    <property type="entry name" value="Helicase_C-like"/>
</dbReference>
<dbReference type="Pfam" id="PF00271">
    <property type="entry name" value="Helicase_C"/>
    <property type="match status" value="1"/>
</dbReference>
<keyword evidence="1" id="KW-0067">ATP-binding</keyword>
<dbReference type="Pfam" id="PF04851">
    <property type="entry name" value="ResIII"/>
    <property type="match status" value="1"/>
</dbReference>